<dbReference type="InterPro" id="IPR003313">
    <property type="entry name" value="AraC-bd"/>
</dbReference>
<dbReference type="PANTHER" id="PTHR43280:SF32">
    <property type="entry name" value="TRANSCRIPTIONAL REGULATORY PROTEIN"/>
    <property type="match status" value="1"/>
</dbReference>
<dbReference type="EMBL" id="JAKJSC010000005">
    <property type="protein sequence ID" value="MDE5419604.1"/>
    <property type="molecule type" value="Genomic_DNA"/>
</dbReference>
<reference evidence="5 6" key="1">
    <citation type="submission" date="2022-01" db="EMBL/GenBank/DDBJ databases">
        <title>Labilibaculum sp. nov, a marine bacterium isolated from Antarctica.</title>
        <authorList>
            <person name="Dai W."/>
        </authorList>
    </citation>
    <scope>NUCLEOTIDE SEQUENCE [LARGE SCALE GENOMIC DNA]</scope>
    <source>
        <strain evidence="5 6">DW002</strain>
    </source>
</reference>
<evidence type="ECO:0000256" key="3">
    <source>
        <dbReference type="ARBA" id="ARBA00023163"/>
    </source>
</evidence>
<keyword evidence="2" id="KW-0238">DNA-binding</keyword>
<dbReference type="SMART" id="SM00342">
    <property type="entry name" value="HTH_ARAC"/>
    <property type="match status" value="1"/>
</dbReference>
<dbReference type="SUPFAM" id="SSF51215">
    <property type="entry name" value="Regulatory protein AraC"/>
    <property type="match status" value="1"/>
</dbReference>
<dbReference type="Gene3D" id="1.10.10.60">
    <property type="entry name" value="Homeodomain-like"/>
    <property type="match status" value="1"/>
</dbReference>
<dbReference type="InterPro" id="IPR018060">
    <property type="entry name" value="HTH_AraC"/>
</dbReference>
<keyword evidence="6" id="KW-1185">Reference proteome</keyword>
<proteinExistence type="predicted"/>
<dbReference type="PROSITE" id="PS01124">
    <property type="entry name" value="HTH_ARAC_FAMILY_2"/>
    <property type="match status" value="1"/>
</dbReference>
<evidence type="ECO:0000259" key="4">
    <source>
        <dbReference type="PROSITE" id="PS01124"/>
    </source>
</evidence>
<evidence type="ECO:0000256" key="2">
    <source>
        <dbReference type="ARBA" id="ARBA00023125"/>
    </source>
</evidence>
<evidence type="ECO:0000313" key="5">
    <source>
        <dbReference type="EMBL" id="MDE5419604.1"/>
    </source>
</evidence>
<keyword evidence="3" id="KW-0804">Transcription</keyword>
<dbReference type="SUPFAM" id="SSF46689">
    <property type="entry name" value="Homeodomain-like"/>
    <property type="match status" value="1"/>
</dbReference>
<evidence type="ECO:0000256" key="1">
    <source>
        <dbReference type="ARBA" id="ARBA00023015"/>
    </source>
</evidence>
<dbReference type="InterPro" id="IPR009057">
    <property type="entry name" value="Homeodomain-like_sf"/>
</dbReference>
<sequence length="246" mass="29130">MMLITEGEGWHYIDYENYFLKKGSFILIAKNQIQKFEKNSKMKGIVVLFSDNFLQKNLNHTHLKNHVNIFNYHINKPLLNLDDRSYNDLLGLIERINFEYNIDQDEMKGKIIGTFLNALLLKTERISREKRTSFEQHKYYEQFKEFGNLLEKGLINNKNAKFYAEAMNISYKHLNEVCKAISNKTAKEFISYFLVLEIKRYLSSTNLSVKEIAYRFGFDEPTNLQKIFKRETGNTAMGFKRLTLNQ</sequence>
<comment type="caution">
    <text evidence="5">The sequence shown here is derived from an EMBL/GenBank/DDBJ whole genome shotgun (WGS) entry which is preliminary data.</text>
</comment>
<dbReference type="Pfam" id="PF12833">
    <property type="entry name" value="HTH_18"/>
    <property type="match status" value="1"/>
</dbReference>
<name>A0ABT5VW15_9BACT</name>
<accession>A0ABT5VW15</accession>
<dbReference type="PANTHER" id="PTHR43280">
    <property type="entry name" value="ARAC-FAMILY TRANSCRIPTIONAL REGULATOR"/>
    <property type="match status" value="1"/>
</dbReference>
<protein>
    <submittedName>
        <fullName evidence="5">Helix-turn-helix domain-containing protein</fullName>
    </submittedName>
</protein>
<evidence type="ECO:0000313" key="6">
    <source>
        <dbReference type="Proteomes" id="UP001528920"/>
    </source>
</evidence>
<dbReference type="Proteomes" id="UP001528920">
    <property type="component" value="Unassembled WGS sequence"/>
</dbReference>
<gene>
    <name evidence="5" type="ORF">L3049_16555</name>
</gene>
<dbReference type="InterPro" id="IPR037923">
    <property type="entry name" value="HTH-like"/>
</dbReference>
<dbReference type="Pfam" id="PF02311">
    <property type="entry name" value="AraC_binding"/>
    <property type="match status" value="1"/>
</dbReference>
<keyword evidence="1" id="KW-0805">Transcription regulation</keyword>
<feature type="domain" description="HTH araC/xylS-type" evidence="4">
    <location>
        <begin position="144"/>
        <end position="242"/>
    </location>
</feature>
<organism evidence="5 6">
    <name type="scientific">Paralabilibaculum antarcticum</name>
    <dbReference type="NCBI Taxonomy" id="2912572"/>
    <lineage>
        <taxon>Bacteria</taxon>
        <taxon>Pseudomonadati</taxon>
        <taxon>Bacteroidota</taxon>
        <taxon>Bacteroidia</taxon>
        <taxon>Marinilabiliales</taxon>
        <taxon>Marinifilaceae</taxon>
        <taxon>Paralabilibaculum</taxon>
    </lineage>
</organism>